<dbReference type="GO" id="GO:0003677">
    <property type="term" value="F:DNA binding"/>
    <property type="evidence" value="ECO:0007669"/>
    <property type="project" value="InterPro"/>
</dbReference>
<dbReference type="InterPro" id="IPR022725">
    <property type="entry name" value="Restrct_endonuc_II_MunI"/>
</dbReference>
<keyword evidence="2" id="KW-1185">Reference proteome</keyword>
<organism evidence="1 2">
    <name type="scientific">Desulfurivibrio alkaliphilus (strain DSM 19089 / UNIQEM U267 / AHT2)</name>
    <dbReference type="NCBI Taxonomy" id="589865"/>
    <lineage>
        <taxon>Bacteria</taxon>
        <taxon>Pseudomonadati</taxon>
        <taxon>Thermodesulfobacteriota</taxon>
        <taxon>Desulfobulbia</taxon>
        <taxon>Desulfobulbales</taxon>
        <taxon>Desulfobulbaceae</taxon>
        <taxon>Desulfurivibrio</taxon>
    </lineage>
</organism>
<dbReference type="GO" id="GO:0009307">
    <property type="term" value="P:DNA restriction-modification system"/>
    <property type="evidence" value="ECO:0007669"/>
    <property type="project" value="InterPro"/>
</dbReference>
<dbReference type="EMBL" id="CP001940">
    <property type="protein sequence ID" value="ADH87128.1"/>
    <property type="molecule type" value="Genomic_DNA"/>
</dbReference>
<dbReference type="Pfam" id="PF11407">
    <property type="entry name" value="RestrictionMunI"/>
    <property type="match status" value="1"/>
</dbReference>
<dbReference type="GO" id="GO:0009036">
    <property type="term" value="F:type II site-specific deoxyribonuclease activity"/>
    <property type="evidence" value="ECO:0007669"/>
    <property type="project" value="InterPro"/>
</dbReference>
<accession>D6Z095</accession>
<name>D6Z095_DESAT</name>
<dbReference type="InterPro" id="IPR011335">
    <property type="entry name" value="Restrct_endonuc-II-like"/>
</dbReference>
<dbReference type="InterPro" id="IPR011336">
    <property type="entry name" value="Restrct_endonuc_II_EcoRI/MunI"/>
</dbReference>
<sequence>MASEHNRLRKKWQDYSGKNAGKAESNFYDAFKAVFEDTEYQIRAKPKEFSNIYVSVQLSEPEMSQIYTPQEPITKHGVYLDYAIDNTRTGKTIYVEVKRQDGWVEGGKRSDGRGNAHERSCKFFTPGLLEILTGV</sequence>
<dbReference type="eggNOG" id="ENOG503252Z">
    <property type="taxonomic scope" value="Bacteria"/>
</dbReference>
<dbReference type="InParanoid" id="D6Z095"/>
<dbReference type="Proteomes" id="UP000001508">
    <property type="component" value="Chromosome"/>
</dbReference>
<protein>
    <submittedName>
        <fullName evidence="1">Uncharacterized protein</fullName>
    </submittedName>
</protein>
<dbReference type="Gene3D" id="3.40.580.10">
    <property type="entry name" value="Eco RI Endonuclease, subunit A"/>
    <property type="match status" value="1"/>
</dbReference>
<proteinExistence type="predicted"/>
<dbReference type="KEGG" id="dak:DaAHT2_2464"/>
<dbReference type="STRING" id="589865.DaAHT2_2464"/>
<dbReference type="RefSeq" id="WP_013164639.1">
    <property type="nucleotide sequence ID" value="NC_014216.1"/>
</dbReference>
<evidence type="ECO:0000313" key="1">
    <source>
        <dbReference type="EMBL" id="ADH87128.1"/>
    </source>
</evidence>
<dbReference type="AlphaFoldDB" id="D6Z095"/>
<dbReference type="REBASE" id="26368">
    <property type="entry name" value="DalAHTORF2462P"/>
</dbReference>
<evidence type="ECO:0000313" key="2">
    <source>
        <dbReference type="Proteomes" id="UP000001508"/>
    </source>
</evidence>
<dbReference type="OrthoDB" id="1492411at2"/>
<reference evidence="2" key="1">
    <citation type="submission" date="2010-02" db="EMBL/GenBank/DDBJ databases">
        <title>Complete sequence of Desulfurivibrio alkaliphilus AHT2.</title>
        <authorList>
            <consortium name="US DOE Joint Genome Institute"/>
            <person name="Pitluck S."/>
            <person name="Chertkov O."/>
            <person name="Detter J.C."/>
            <person name="Han C."/>
            <person name="Tapia R."/>
            <person name="Larimer F."/>
            <person name="Land M."/>
            <person name="Hauser L."/>
            <person name="Kyrpides N."/>
            <person name="Mikhailova N."/>
            <person name="Sorokin D.Y."/>
            <person name="Muyzer G."/>
            <person name="Woyke T."/>
        </authorList>
    </citation>
    <scope>NUCLEOTIDE SEQUENCE [LARGE SCALE GENOMIC DNA]</scope>
    <source>
        <strain evidence="2">DSM 19089 / UNIQEM U267 / AHT2</strain>
    </source>
</reference>
<dbReference type="HOGENOM" id="CLU_1882369_0_0_7"/>
<dbReference type="SUPFAM" id="SSF52980">
    <property type="entry name" value="Restriction endonuclease-like"/>
    <property type="match status" value="1"/>
</dbReference>
<gene>
    <name evidence="1" type="ordered locus">DaAHT2_2464</name>
</gene>